<gene>
    <name evidence="9" type="ORF">PSM36_1401</name>
</gene>
<evidence type="ECO:0000313" key="9">
    <source>
        <dbReference type="EMBL" id="SCD20223.1"/>
    </source>
</evidence>
<dbReference type="AlphaFoldDB" id="A0A1R3SV78"/>
<organism evidence="9 10">
    <name type="scientific">Proteiniphilum saccharofermentans</name>
    <dbReference type="NCBI Taxonomy" id="1642647"/>
    <lineage>
        <taxon>Bacteria</taxon>
        <taxon>Pseudomonadati</taxon>
        <taxon>Bacteroidota</taxon>
        <taxon>Bacteroidia</taxon>
        <taxon>Bacteroidales</taxon>
        <taxon>Dysgonomonadaceae</taxon>
        <taxon>Proteiniphilum</taxon>
    </lineage>
</organism>
<keyword evidence="9" id="KW-0418">Kinase</keyword>
<keyword evidence="4 7" id="KW-1133">Transmembrane helix</keyword>
<keyword evidence="9" id="KW-0808">Transferase</keyword>
<feature type="transmembrane region" description="Helical" evidence="7">
    <location>
        <begin position="347"/>
        <end position="366"/>
    </location>
</feature>
<dbReference type="Proteomes" id="UP000187464">
    <property type="component" value="Chromosome I"/>
</dbReference>
<name>A0A1R3SV78_9BACT</name>
<proteinExistence type="predicted"/>
<keyword evidence="6" id="KW-0175">Coiled coil</keyword>
<dbReference type="InterPro" id="IPR003856">
    <property type="entry name" value="LPS_length_determ_N"/>
</dbReference>
<dbReference type="Pfam" id="PF02706">
    <property type="entry name" value="Wzz"/>
    <property type="match status" value="1"/>
</dbReference>
<accession>A0A1R3SV78</accession>
<sequence length="395" mass="44614">MTQDNYTEENQNRFPSPETTDEIDLTEILRKLWIKRKFILKTTGIFLLIGLFIALFSPVKYTAHCTVVPQSGKDGASSNLGGLAAMMGVNIGTGASGGETLSPNVYPQIVKSVPFTREIMQTPIKVERSEGKEITLYDFYTNKEYQPFNLIGSVKKYTIGLPFLLINAIRESGIQEEILPADNVSLPTLNKEEEEVYQTIQNSMQLNLNPKEGYITIDYTFPEAEAAARITDKVRKTLEQYVMAFKSEKMEDNLAFVQQSFDEAQEDFQQKQERLAIFQDANRGLTTASARATEQRLRSEYDIAFTVYNELAKQLEQAKLAVKESKPVLTVIEPVVVPVQKSAPRRIIILVVFIFLGFITGIGWIFTKPLFQNIVQSIKEEEEITVSPIHDNMIG</sequence>
<evidence type="ECO:0000313" key="10">
    <source>
        <dbReference type="Proteomes" id="UP000187464"/>
    </source>
</evidence>
<feature type="transmembrane region" description="Helical" evidence="7">
    <location>
        <begin position="38"/>
        <end position="56"/>
    </location>
</feature>
<dbReference type="GO" id="GO:0005886">
    <property type="term" value="C:plasma membrane"/>
    <property type="evidence" value="ECO:0007669"/>
    <property type="project" value="UniProtKB-SubCell"/>
</dbReference>
<dbReference type="KEGG" id="psac:PSM36_1401"/>
<evidence type="ECO:0000256" key="6">
    <source>
        <dbReference type="SAM" id="Coils"/>
    </source>
</evidence>
<dbReference type="RefSeq" id="WP_076930100.1">
    <property type="nucleotide sequence ID" value="NZ_LT605205.1"/>
</dbReference>
<evidence type="ECO:0000256" key="3">
    <source>
        <dbReference type="ARBA" id="ARBA00022692"/>
    </source>
</evidence>
<dbReference type="EMBL" id="LT605205">
    <property type="protein sequence ID" value="SCD20223.1"/>
    <property type="molecule type" value="Genomic_DNA"/>
</dbReference>
<protein>
    <submittedName>
        <fullName evidence="9">Cryptic autophosphorylating protein tyrosine kinase Etk</fullName>
    </submittedName>
</protein>
<keyword evidence="10" id="KW-1185">Reference proteome</keyword>
<dbReference type="PANTHER" id="PTHR32309">
    <property type="entry name" value="TYROSINE-PROTEIN KINASE"/>
    <property type="match status" value="1"/>
</dbReference>
<evidence type="ECO:0000256" key="2">
    <source>
        <dbReference type="ARBA" id="ARBA00022475"/>
    </source>
</evidence>
<evidence type="ECO:0000256" key="1">
    <source>
        <dbReference type="ARBA" id="ARBA00004651"/>
    </source>
</evidence>
<dbReference type="InterPro" id="IPR050445">
    <property type="entry name" value="Bact_polysacc_biosynth/exp"/>
</dbReference>
<keyword evidence="3 7" id="KW-0812">Transmembrane</keyword>
<dbReference type="GO" id="GO:0004713">
    <property type="term" value="F:protein tyrosine kinase activity"/>
    <property type="evidence" value="ECO:0007669"/>
    <property type="project" value="TreeGrafter"/>
</dbReference>
<keyword evidence="2" id="KW-1003">Cell membrane</keyword>
<evidence type="ECO:0000256" key="5">
    <source>
        <dbReference type="ARBA" id="ARBA00023136"/>
    </source>
</evidence>
<evidence type="ECO:0000256" key="7">
    <source>
        <dbReference type="SAM" id="Phobius"/>
    </source>
</evidence>
<feature type="coiled-coil region" evidence="6">
    <location>
        <begin position="247"/>
        <end position="281"/>
    </location>
</feature>
<feature type="domain" description="Polysaccharide chain length determinant N-terminal" evidence="8">
    <location>
        <begin position="21"/>
        <end position="118"/>
    </location>
</feature>
<evidence type="ECO:0000259" key="8">
    <source>
        <dbReference type="Pfam" id="PF02706"/>
    </source>
</evidence>
<keyword evidence="5 7" id="KW-0472">Membrane</keyword>
<dbReference type="STRING" id="1642647.PSM36_1401"/>
<dbReference type="PANTHER" id="PTHR32309:SF13">
    <property type="entry name" value="FERRIC ENTEROBACTIN TRANSPORT PROTEIN FEPE"/>
    <property type="match status" value="1"/>
</dbReference>
<reference evidence="9 10" key="1">
    <citation type="submission" date="2016-08" db="EMBL/GenBank/DDBJ databases">
        <authorList>
            <person name="Seilhamer J.J."/>
        </authorList>
    </citation>
    <scope>NUCLEOTIDE SEQUENCE [LARGE SCALE GENOMIC DNA]</scope>
    <source>
        <strain evidence="9">M3/6</strain>
    </source>
</reference>
<comment type="subcellular location">
    <subcellularLocation>
        <location evidence="1">Cell membrane</location>
        <topology evidence="1">Multi-pass membrane protein</topology>
    </subcellularLocation>
</comment>
<evidence type="ECO:0000256" key="4">
    <source>
        <dbReference type="ARBA" id="ARBA00022989"/>
    </source>
</evidence>